<reference evidence="3 4" key="1">
    <citation type="submission" date="2017-06" db="EMBL/GenBank/DDBJ databases">
        <title>Ant-infecting Ophiocordyceps genomes reveal a high diversity of potential behavioral manipulation genes and a possible major role for enterotoxins.</title>
        <authorList>
            <person name="De Bekker C."/>
            <person name="Evans H.C."/>
            <person name="Brachmann A."/>
            <person name="Hughes D.P."/>
        </authorList>
    </citation>
    <scope>NUCLEOTIDE SEQUENCE [LARGE SCALE GENOMIC DNA]</scope>
    <source>
        <strain evidence="3 4">Map64</strain>
    </source>
</reference>
<feature type="compositionally biased region" description="Low complexity" evidence="1">
    <location>
        <begin position="223"/>
        <end position="240"/>
    </location>
</feature>
<evidence type="ECO:0000313" key="4">
    <source>
        <dbReference type="Proteomes" id="UP000226192"/>
    </source>
</evidence>
<proteinExistence type="predicted"/>
<name>A0A2C5YAD5_9HYPO</name>
<dbReference type="AlphaFoldDB" id="A0A2C5YAD5"/>
<evidence type="ECO:0000256" key="1">
    <source>
        <dbReference type="SAM" id="MobiDB-lite"/>
    </source>
</evidence>
<keyword evidence="4" id="KW-1185">Reference proteome</keyword>
<sequence>MANHLIQMTAIFVVALVCLPVAADRVPSSTSCQSRPGWLLQLDPGGPYVASVNFGGPWDAKEPQDWGRELQCAQLIADLVADCPGNGEKCLDNGVLEFPPEEADYHSYLQLDRCNDLSEPGLSRGTSRGWYCLGPRIADYSYVLCTDVDRGVATGCKYYRRMSISHESPARVARIRGTLLWIASDDPISEATNPMAPAAMPEPLRRPRAGSGSSGMLLPKFTSVPPASASNSGSSDGQSSTVKKGGLPNPPRNSSPSLRQWLPPTGILFPG</sequence>
<protein>
    <submittedName>
        <fullName evidence="3">Uncharacterized protein</fullName>
    </submittedName>
</protein>
<organism evidence="3 4">
    <name type="scientific">Ophiocordyceps australis</name>
    <dbReference type="NCBI Taxonomy" id="1399860"/>
    <lineage>
        <taxon>Eukaryota</taxon>
        <taxon>Fungi</taxon>
        <taxon>Dikarya</taxon>
        <taxon>Ascomycota</taxon>
        <taxon>Pezizomycotina</taxon>
        <taxon>Sordariomycetes</taxon>
        <taxon>Hypocreomycetidae</taxon>
        <taxon>Hypocreales</taxon>
        <taxon>Ophiocordycipitaceae</taxon>
        <taxon>Ophiocordyceps</taxon>
    </lineage>
</organism>
<evidence type="ECO:0000256" key="2">
    <source>
        <dbReference type="SAM" id="SignalP"/>
    </source>
</evidence>
<dbReference type="Proteomes" id="UP000226192">
    <property type="component" value="Unassembled WGS sequence"/>
</dbReference>
<comment type="caution">
    <text evidence="3">The sequence shown here is derived from an EMBL/GenBank/DDBJ whole genome shotgun (WGS) entry which is preliminary data.</text>
</comment>
<feature type="signal peptide" evidence="2">
    <location>
        <begin position="1"/>
        <end position="23"/>
    </location>
</feature>
<dbReference type="EMBL" id="NJET01000015">
    <property type="protein sequence ID" value="PHH65667.1"/>
    <property type="molecule type" value="Genomic_DNA"/>
</dbReference>
<feature type="chain" id="PRO_5012767496" evidence="2">
    <location>
        <begin position="24"/>
        <end position="271"/>
    </location>
</feature>
<feature type="region of interest" description="Disordered" evidence="1">
    <location>
        <begin position="192"/>
        <end position="271"/>
    </location>
</feature>
<accession>A0A2C5YAD5</accession>
<keyword evidence="2" id="KW-0732">Signal</keyword>
<gene>
    <name evidence="3" type="ORF">CDD81_1753</name>
</gene>
<evidence type="ECO:0000313" key="3">
    <source>
        <dbReference type="EMBL" id="PHH65667.1"/>
    </source>
</evidence>